<dbReference type="Proteomes" id="UP001205185">
    <property type="component" value="Unassembled WGS sequence"/>
</dbReference>
<sequence>MQDSVFVERFSLNLIPMPRIKRLCMQLCVQHALVRSDDLQCGSHEMAAQPGTPCICSRAHSADSPFAAGCAQDS</sequence>
<protein>
    <submittedName>
        <fullName evidence="1">Uncharacterized protein</fullName>
    </submittedName>
</protein>
<proteinExistence type="predicted"/>
<gene>
    <name evidence="1" type="ORF">LV75_006292</name>
</gene>
<organism evidence="1 2">
    <name type="scientific">Actinokineospora diospyrosa</name>
    <dbReference type="NCBI Taxonomy" id="103728"/>
    <lineage>
        <taxon>Bacteria</taxon>
        <taxon>Bacillati</taxon>
        <taxon>Actinomycetota</taxon>
        <taxon>Actinomycetes</taxon>
        <taxon>Pseudonocardiales</taxon>
        <taxon>Pseudonocardiaceae</taxon>
        <taxon>Actinokineospora</taxon>
    </lineage>
</organism>
<evidence type="ECO:0000313" key="1">
    <source>
        <dbReference type="EMBL" id="MCP2273761.1"/>
    </source>
</evidence>
<name>A0ABT1IM82_9PSEU</name>
<reference evidence="1 2" key="1">
    <citation type="submission" date="2022-06" db="EMBL/GenBank/DDBJ databases">
        <title>Genomic Encyclopedia of Archaeal and Bacterial Type Strains, Phase II (KMG-II): from individual species to whole genera.</title>
        <authorList>
            <person name="Goeker M."/>
        </authorList>
    </citation>
    <scope>NUCLEOTIDE SEQUENCE [LARGE SCALE GENOMIC DNA]</scope>
    <source>
        <strain evidence="1 2">DSM 44255</strain>
    </source>
</reference>
<dbReference type="EMBL" id="JAMTCO010000018">
    <property type="protein sequence ID" value="MCP2273761.1"/>
    <property type="molecule type" value="Genomic_DNA"/>
</dbReference>
<keyword evidence="2" id="KW-1185">Reference proteome</keyword>
<accession>A0ABT1IM82</accession>
<evidence type="ECO:0000313" key="2">
    <source>
        <dbReference type="Proteomes" id="UP001205185"/>
    </source>
</evidence>
<comment type="caution">
    <text evidence="1">The sequence shown here is derived from an EMBL/GenBank/DDBJ whole genome shotgun (WGS) entry which is preliminary data.</text>
</comment>